<sequence length="87" mass="9840">MLMRLYPTFAEGHRRIPKPKPLEPSLVARRVEGPKSVLMADRALREGFEDFARKARSNEKDESSWWWRGVLMGAMAVTAVGAIVARS</sequence>
<keyword evidence="1" id="KW-1133">Transmembrane helix</keyword>
<feature type="transmembrane region" description="Helical" evidence="1">
    <location>
        <begin position="65"/>
        <end position="85"/>
    </location>
</feature>
<proteinExistence type="predicted"/>
<reference evidence="2" key="1">
    <citation type="submission" date="2022-01" db="EMBL/GenBank/DDBJ databases">
        <authorList>
            <person name="Braso-Vives M."/>
        </authorList>
    </citation>
    <scope>NUCLEOTIDE SEQUENCE</scope>
</reference>
<keyword evidence="1" id="KW-0472">Membrane</keyword>
<dbReference type="EMBL" id="OV696695">
    <property type="protein sequence ID" value="CAH1237873.1"/>
    <property type="molecule type" value="Genomic_DNA"/>
</dbReference>
<keyword evidence="1" id="KW-0812">Transmembrane</keyword>
<evidence type="ECO:0000256" key="1">
    <source>
        <dbReference type="SAM" id="Phobius"/>
    </source>
</evidence>
<evidence type="ECO:0000313" key="2">
    <source>
        <dbReference type="EMBL" id="CAH1237873.1"/>
    </source>
</evidence>
<protein>
    <submittedName>
        <fullName evidence="2">Hypp5463 protein</fullName>
    </submittedName>
</protein>
<organism evidence="2 3">
    <name type="scientific">Branchiostoma lanceolatum</name>
    <name type="common">Common lancelet</name>
    <name type="synonym">Amphioxus lanceolatum</name>
    <dbReference type="NCBI Taxonomy" id="7740"/>
    <lineage>
        <taxon>Eukaryota</taxon>
        <taxon>Metazoa</taxon>
        <taxon>Chordata</taxon>
        <taxon>Cephalochordata</taxon>
        <taxon>Leptocardii</taxon>
        <taxon>Amphioxiformes</taxon>
        <taxon>Branchiostomatidae</taxon>
        <taxon>Branchiostoma</taxon>
    </lineage>
</organism>
<dbReference type="AlphaFoldDB" id="A0A8J9VPP9"/>
<dbReference type="Proteomes" id="UP000838412">
    <property type="component" value="Chromosome 10"/>
</dbReference>
<keyword evidence="3" id="KW-1185">Reference proteome</keyword>
<evidence type="ECO:0000313" key="3">
    <source>
        <dbReference type="Proteomes" id="UP000838412"/>
    </source>
</evidence>
<accession>A0A8J9VPP9</accession>
<name>A0A8J9VPP9_BRALA</name>
<gene>
    <name evidence="2" type="primary">Hypp5463</name>
    <name evidence="2" type="ORF">BLAG_LOCUS2674</name>
</gene>